<evidence type="ECO:0000313" key="11">
    <source>
        <dbReference type="Proteomes" id="UP000017837"/>
    </source>
</evidence>
<feature type="coiled-coil region" evidence="8">
    <location>
        <begin position="179"/>
        <end position="210"/>
    </location>
</feature>
<dbReference type="Gene3D" id="3.30.450.20">
    <property type="entry name" value="PAS domain"/>
    <property type="match status" value="1"/>
</dbReference>
<dbReference type="InterPro" id="IPR003018">
    <property type="entry name" value="GAF"/>
</dbReference>
<dbReference type="eggNOG" id="COG3920">
    <property type="taxonomic scope" value="Bacteria"/>
</dbReference>
<dbReference type="RefSeq" id="WP_018082869.1">
    <property type="nucleotide sequence ID" value="NZ_AQWM01000019.1"/>
</dbReference>
<comment type="catalytic activity">
    <reaction evidence="1">
        <text>ATP + protein L-histidine = ADP + protein N-phospho-L-histidine.</text>
        <dbReference type="EC" id="2.7.13.3"/>
    </reaction>
</comment>
<dbReference type="PANTHER" id="PTHR41523:SF8">
    <property type="entry name" value="ETHYLENE RESPONSE SENSOR PROTEIN"/>
    <property type="match status" value="1"/>
</dbReference>
<dbReference type="Pfam" id="PF01590">
    <property type="entry name" value="GAF"/>
    <property type="match status" value="1"/>
</dbReference>
<evidence type="ECO:0000256" key="8">
    <source>
        <dbReference type="SAM" id="Coils"/>
    </source>
</evidence>
<dbReference type="PATRIC" id="fig|1121022.4.peg.1350"/>
<dbReference type="InterPro" id="IPR005467">
    <property type="entry name" value="His_kinase_dom"/>
</dbReference>
<evidence type="ECO:0000256" key="2">
    <source>
        <dbReference type="ARBA" id="ARBA00012438"/>
    </source>
</evidence>
<dbReference type="STRING" id="1121022.GCA_000376105_03198"/>
<keyword evidence="4" id="KW-0808">Transferase</keyword>
<dbReference type="Pfam" id="PF07568">
    <property type="entry name" value="HisKA_2"/>
    <property type="match status" value="1"/>
</dbReference>
<gene>
    <name evidence="10" type="ORF">ABENE_06770</name>
</gene>
<dbReference type="OrthoDB" id="9767435at2"/>
<proteinExistence type="predicted"/>
<name>V4RNI0_9CAUL</name>
<dbReference type="SMART" id="SM00065">
    <property type="entry name" value="GAF"/>
    <property type="match status" value="1"/>
</dbReference>
<keyword evidence="7" id="KW-0067">ATP-binding</keyword>
<protein>
    <recommendedName>
        <fullName evidence="2">histidine kinase</fullName>
        <ecNumber evidence="2">2.7.13.3</ecNumber>
    </recommendedName>
</protein>
<dbReference type="Proteomes" id="UP000017837">
    <property type="component" value="Unassembled WGS sequence"/>
</dbReference>
<organism evidence="10 11">
    <name type="scientific">Asticcacaulis benevestitus DSM 16100 = ATCC BAA-896</name>
    <dbReference type="NCBI Taxonomy" id="1121022"/>
    <lineage>
        <taxon>Bacteria</taxon>
        <taxon>Pseudomonadati</taxon>
        <taxon>Pseudomonadota</taxon>
        <taxon>Alphaproteobacteria</taxon>
        <taxon>Caulobacterales</taxon>
        <taxon>Caulobacteraceae</taxon>
        <taxon>Asticcacaulis</taxon>
    </lineage>
</organism>
<dbReference type="SMART" id="SM00387">
    <property type="entry name" value="HATPase_c"/>
    <property type="match status" value="1"/>
</dbReference>
<comment type="caution">
    <text evidence="10">The sequence shown here is derived from an EMBL/GenBank/DDBJ whole genome shotgun (WGS) entry which is preliminary data.</text>
</comment>
<accession>V4RNI0</accession>
<evidence type="ECO:0000259" key="9">
    <source>
        <dbReference type="PROSITE" id="PS50109"/>
    </source>
</evidence>
<dbReference type="InterPro" id="IPR003594">
    <property type="entry name" value="HATPase_dom"/>
</dbReference>
<evidence type="ECO:0000256" key="4">
    <source>
        <dbReference type="ARBA" id="ARBA00022679"/>
    </source>
</evidence>
<dbReference type="SUPFAM" id="SSF55781">
    <property type="entry name" value="GAF domain-like"/>
    <property type="match status" value="1"/>
</dbReference>
<keyword evidence="5" id="KW-0547">Nucleotide-binding</keyword>
<dbReference type="Gene3D" id="3.30.450.40">
    <property type="match status" value="1"/>
</dbReference>
<dbReference type="Gene3D" id="3.30.565.10">
    <property type="entry name" value="Histidine kinase-like ATPase, C-terminal domain"/>
    <property type="match status" value="1"/>
</dbReference>
<evidence type="ECO:0000313" key="10">
    <source>
        <dbReference type="EMBL" id="ESQ92798.1"/>
    </source>
</evidence>
<dbReference type="PROSITE" id="PS50109">
    <property type="entry name" value="HIS_KIN"/>
    <property type="match status" value="1"/>
</dbReference>
<dbReference type="PANTHER" id="PTHR41523">
    <property type="entry name" value="TWO-COMPONENT SYSTEM SENSOR PROTEIN"/>
    <property type="match status" value="1"/>
</dbReference>
<evidence type="ECO:0000256" key="6">
    <source>
        <dbReference type="ARBA" id="ARBA00022777"/>
    </source>
</evidence>
<dbReference type="EC" id="2.7.13.3" evidence="2"/>
<keyword evidence="3" id="KW-0597">Phosphoprotein</keyword>
<keyword evidence="11" id="KW-1185">Reference proteome</keyword>
<sequence>MPDNTIARVHKLLRQQAAIASFGSFALREGDLHKILTEAARVCASGLDVPFSKVCRYRSDENDLLVEAGHGWKPGVIGNVVSRADESSPQGRAFITGEPSISNDLRKDTTFKLPAFYAEHGIISTVDVVIHIKDNQPYGVLEIDNNVQQDYDQHDIDFLTGFANVLAEAVATSARIELLQTTILQMKALVEEKDRLLDQKKVLAEELQHRVRNNLQLIYGMLTKQLDDTSDESGQRGLRAIARRVFTLAKVYENLLGAEMTHTTDFCVYVKSLCVNLAEIQDGNTDNIDLTCDCESMTLDLDMVTALGIIVAELVTNSYDHAFPAGNGAIAVSLIGGIAGMPGRARLTVGDDGTGFVEKIGSKRHGVGLVRRLVEQIGGDINLVSDQGTLWTITFPIATPSTDLPQAA</sequence>
<keyword evidence="6 10" id="KW-0418">Kinase</keyword>
<dbReference type="InterPro" id="IPR036890">
    <property type="entry name" value="HATPase_C_sf"/>
</dbReference>
<feature type="domain" description="Histidine kinase" evidence="9">
    <location>
        <begin position="206"/>
        <end position="399"/>
    </location>
</feature>
<dbReference type="SUPFAM" id="SSF55874">
    <property type="entry name" value="ATPase domain of HSP90 chaperone/DNA topoisomerase II/histidine kinase"/>
    <property type="match status" value="1"/>
</dbReference>
<dbReference type="GO" id="GO:0005524">
    <property type="term" value="F:ATP binding"/>
    <property type="evidence" value="ECO:0007669"/>
    <property type="project" value="UniProtKB-KW"/>
</dbReference>
<dbReference type="EMBL" id="AWGB01000010">
    <property type="protein sequence ID" value="ESQ92798.1"/>
    <property type="molecule type" value="Genomic_DNA"/>
</dbReference>
<reference evidence="10 11" key="1">
    <citation type="journal article" date="2014" name="Nature">
        <title>Sequential evolution of bacterial morphology by co-option of a developmental regulator.</title>
        <authorList>
            <person name="Jiang C."/>
            <person name="Brown P.J."/>
            <person name="Ducret A."/>
            <person name="Brun Y.V."/>
        </authorList>
    </citation>
    <scope>NUCLEOTIDE SEQUENCE [LARGE SCALE GENOMIC DNA]</scope>
    <source>
        <strain evidence="10 11">DSM 16100</strain>
    </source>
</reference>
<dbReference type="InterPro" id="IPR029016">
    <property type="entry name" value="GAF-like_dom_sf"/>
</dbReference>
<dbReference type="AlphaFoldDB" id="V4RNI0"/>
<evidence type="ECO:0000256" key="3">
    <source>
        <dbReference type="ARBA" id="ARBA00022553"/>
    </source>
</evidence>
<evidence type="ECO:0000256" key="7">
    <source>
        <dbReference type="ARBA" id="ARBA00022840"/>
    </source>
</evidence>
<dbReference type="GO" id="GO:0004673">
    <property type="term" value="F:protein histidine kinase activity"/>
    <property type="evidence" value="ECO:0007669"/>
    <property type="project" value="UniProtKB-EC"/>
</dbReference>
<dbReference type="InterPro" id="IPR011495">
    <property type="entry name" value="Sig_transdc_His_kin_sub2_dim/P"/>
</dbReference>
<keyword evidence="8" id="KW-0175">Coiled coil</keyword>
<evidence type="ECO:0000256" key="5">
    <source>
        <dbReference type="ARBA" id="ARBA00022741"/>
    </source>
</evidence>
<evidence type="ECO:0000256" key="1">
    <source>
        <dbReference type="ARBA" id="ARBA00000085"/>
    </source>
</evidence>
<dbReference type="Pfam" id="PF02518">
    <property type="entry name" value="HATPase_c"/>
    <property type="match status" value="1"/>
</dbReference>